<reference evidence="1 2" key="1">
    <citation type="submission" date="2019-07" db="EMBL/GenBank/DDBJ databases">
        <title>Genomic Encyclopedia of Archaeal and Bacterial Type Strains, Phase II (KMG-II): from individual species to whole genera.</title>
        <authorList>
            <person name="Goeker M."/>
        </authorList>
    </citation>
    <scope>NUCLEOTIDE SEQUENCE [LARGE SCALE GENOMIC DNA]</scope>
    <source>
        <strain evidence="1 2">DSM 14571</strain>
    </source>
</reference>
<sequence length="324" mass="36695">MYQLNWDCYIKNKEGEWQLGILAECTIEKSVKNLVDIATVILPEADQNTVLRVQDSIGRGDEIRIKLGYDSDLRTEFSGYIREIITVDGALKIMCEDALFLFRKGVKNKQYKTTTVKELAQYVCSQIDPSYKVVCDYNIGYEKFTIYQATGRDVLAKIQEETGADIFFDMKTKELHIHPAYTRKGGETDYSFQHNIEEGASLEYKSAEDRKVEVTIESVGLDGKTIKTTVGNAGGEKITRKVGRMSKEAIKLIADVEYKNKMAPGYEGTFDSWLIPYVEPSYTIGIYDKDYPYKDGRYYAESVTISFSESGGKRTITPGIKLSN</sequence>
<evidence type="ECO:0008006" key="3">
    <source>
        <dbReference type="Google" id="ProtNLM"/>
    </source>
</evidence>
<dbReference type="EMBL" id="VNHK01000006">
    <property type="protein sequence ID" value="TYO91988.1"/>
    <property type="molecule type" value="Genomic_DNA"/>
</dbReference>
<dbReference type="RefSeq" id="WP_065082390.1">
    <property type="nucleotide sequence ID" value="NZ_FLSS01000012.1"/>
</dbReference>
<accession>A0ABY3NGH9</accession>
<proteinExistence type="predicted"/>
<dbReference type="SUPFAM" id="SSF69279">
    <property type="entry name" value="Phage tail proteins"/>
    <property type="match status" value="1"/>
</dbReference>
<keyword evidence="2" id="KW-1185">Reference proteome</keyword>
<evidence type="ECO:0000313" key="1">
    <source>
        <dbReference type="EMBL" id="TYO91988.1"/>
    </source>
</evidence>
<evidence type="ECO:0000313" key="2">
    <source>
        <dbReference type="Proteomes" id="UP000324513"/>
    </source>
</evidence>
<name>A0ABY3NGH9_ELIMR</name>
<comment type="caution">
    <text evidence="1">The sequence shown here is derived from an EMBL/GenBank/DDBJ whole genome shotgun (WGS) entry which is preliminary data.</text>
</comment>
<protein>
    <recommendedName>
        <fullName evidence="3">Phage late control gene D protein (GPD)</fullName>
    </recommendedName>
</protein>
<gene>
    <name evidence="1" type="ORF">LX74_02239</name>
</gene>
<dbReference type="Proteomes" id="UP000324513">
    <property type="component" value="Unassembled WGS sequence"/>
</dbReference>
<organism evidence="1 2">
    <name type="scientific">Elizabethkingia miricola</name>
    <name type="common">Chryseobacterium miricola</name>
    <dbReference type="NCBI Taxonomy" id="172045"/>
    <lineage>
        <taxon>Bacteria</taxon>
        <taxon>Pseudomonadati</taxon>
        <taxon>Bacteroidota</taxon>
        <taxon>Flavobacteriia</taxon>
        <taxon>Flavobacteriales</taxon>
        <taxon>Weeksellaceae</taxon>
        <taxon>Elizabethkingia</taxon>
    </lineage>
</organism>